<dbReference type="RefSeq" id="WP_044226405.1">
    <property type="nucleotide sequence ID" value="NZ_JBKAGJ010000002.1"/>
</dbReference>
<dbReference type="Proteomes" id="UP000029736">
    <property type="component" value="Unassembled WGS sequence"/>
</dbReference>
<name>A0A098S035_9BACT</name>
<dbReference type="AlphaFoldDB" id="A0A098S035"/>
<evidence type="ECO:0000313" key="3">
    <source>
        <dbReference type="Proteomes" id="UP000029736"/>
    </source>
</evidence>
<feature type="transmembrane region" description="Helical" evidence="1">
    <location>
        <begin position="49"/>
        <end position="72"/>
    </location>
</feature>
<organism evidence="2 3">
    <name type="scientific">Phaeodactylibacter xiamenensis</name>
    <dbReference type="NCBI Taxonomy" id="1524460"/>
    <lineage>
        <taxon>Bacteria</taxon>
        <taxon>Pseudomonadati</taxon>
        <taxon>Bacteroidota</taxon>
        <taxon>Saprospiria</taxon>
        <taxon>Saprospirales</taxon>
        <taxon>Haliscomenobacteraceae</taxon>
        <taxon>Phaeodactylibacter</taxon>
    </lineage>
</organism>
<feature type="transmembrane region" description="Helical" evidence="1">
    <location>
        <begin position="92"/>
        <end position="112"/>
    </location>
</feature>
<gene>
    <name evidence="2" type="ORF">IX84_24080</name>
</gene>
<dbReference type="STRING" id="1524460.IX84_24080"/>
<comment type="caution">
    <text evidence="2">The sequence shown here is derived from an EMBL/GenBank/DDBJ whole genome shotgun (WGS) entry which is preliminary data.</text>
</comment>
<protein>
    <recommendedName>
        <fullName evidence="4">DUF3810 domain-containing protein</fullName>
    </recommendedName>
</protein>
<evidence type="ECO:0000313" key="2">
    <source>
        <dbReference type="EMBL" id="KGE85729.1"/>
    </source>
</evidence>
<keyword evidence="3" id="KW-1185">Reference proteome</keyword>
<accession>A0A098S035</accession>
<dbReference type="Pfam" id="PF12725">
    <property type="entry name" value="DUF3810"/>
    <property type="match status" value="1"/>
</dbReference>
<evidence type="ECO:0000256" key="1">
    <source>
        <dbReference type="SAM" id="Phobius"/>
    </source>
</evidence>
<dbReference type="EMBL" id="JPOS01000083">
    <property type="protein sequence ID" value="KGE85729.1"/>
    <property type="molecule type" value="Genomic_DNA"/>
</dbReference>
<dbReference type="InterPro" id="IPR024294">
    <property type="entry name" value="DUF3810"/>
</dbReference>
<evidence type="ECO:0008006" key="4">
    <source>
        <dbReference type="Google" id="ProtNLM"/>
    </source>
</evidence>
<keyword evidence="1" id="KW-0472">Membrane</keyword>
<sequence length="360" mass="40625">MNRYKSSLVWAGLGVSAILLRLFLGAYPEWTEQYYSRGFFLGIRTFIDYTVAYLPFPVLYLVVLALLVGIFVKTRALWRMSVSRLEKGVRAVLGLLGFAGGAVFFFLVLWGYNYGRVPVEQQLGLVLSPLPIEALKAELIDEAEQVIALRKKIQGADTAAIDASFLPEDLEEQLREDLESVLSELGFPTTGKVRAKRIYPRGIFLRFSSSGMYFPWSGEGQVDAGLDPLSIIPVMAHELSHGYGFGDEGTCNFWAYVACTRSADPLIAYAGHLDHFRTLAAHYLRYDREAYFAFREQLPTGIQADLDAINDNLRKYPDIMPELRYAAYDTYLKAQGIKEGIKNYSRVVMMVKAWKEARKS</sequence>
<reference evidence="2 3" key="1">
    <citation type="journal article" date="2014" name="Int. J. Syst. Evol. Microbiol.">
        <title>Phaeodactylibacter xiamenensis gen. nov., sp. nov., a member of the family Saprospiraceae isolated from the marine alga Phaeodactylum tricornutum.</title>
        <authorList>
            <person name="Chen Z.Jr."/>
            <person name="Lei X."/>
            <person name="Lai Q."/>
            <person name="Li Y."/>
            <person name="Zhang B."/>
            <person name="Zhang J."/>
            <person name="Zhang H."/>
            <person name="Yang L."/>
            <person name="Zheng W."/>
            <person name="Tian Y."/>
            <person name="Yu Z."/>
            <person name="Xu H.Jr."/>
            <person name="Zheng T."/>
        </authorList>
    </citation>
    <scope>NUCLEOTIDE SEQUENCE [LARGE SCALE GENOMIC DNA]</scope>
    <source>
        <strain evidence="2 3">KD52</strain>
    </source>
</reference>
<keyword evidence="1" id="KW-0812">Transmembrane</keyword>
<proteinExistence type="predicted"/>
<dbReference type="OrthoDB" id="1048788at2"/>
<keyword evidence="1" id="KW-1133">Transmembrane helix</keyword>